<dbReference type="Proteomes" id="UP000053237">
    <property type="component" value="Unassembled WGS sequence"/>
</dbReference>
<sequence length="235" mass="27370">MKKFSSYLSFEGCSTCPYDINSSDFLIEKACFFFFDFRASGVTFYQFGLNLCVASISPVEAVDYWVVEADFVELNNKYQIRLFQWQHKKCCFTSVSSGWGYVNDQRNDRGSASLFKSLLMTFAQTHYFVFLILDARMMFLYTRYSGSDFACLKKVRNGSLHTDSHRRFVMNKLITNRDHLDIWRSIQNDQVISSTLTRYQVRTIHRLTHENHYCLTQAPAQMNNGSLSADNQSTH</sequence>
<dbReference type="AlphaFoldDB" id="A0A024G9Z2"/>
<keyword evidence="2" id="KW-1185">Reference proteome</keyword>
<comment type="caution">
    <text evidence="1">The sequence shown here is derived from an EMBL/GenBank/DDBJ whole genome shotgun (WGS) entry which is preliminary data.</text>
</comment>
<name>A0A024G9Z2_9STRA</name>
<reference evidence="1 2" key="1">
    <citation type="submission" date="2012-05" db="EMBL/GenBank/DDBJ databases">
        <title>Recombination and specialization in a pathogen metapopulation.</title>
        <authorList>
            <person name="Gardiner A."/>
            <person name="Kemen E."/>
            <person name="Schultz-Larsen T."/>
            <person name="MacLean D."/>
            <person name="Van Oosterhout C."/>
            <person name="Jones J.D.G."/>
        </authorList>
    </citation>
    <scope>NUCLEOTIDE SEQUENCE [LARGE SCALE GENOMIC DNA]</scope>
    <source>
        <strain evidence="1 2">Ac Nc2</strain>
    </source>
</reference>
<dbReference type="InParanoid" id="A0A024G9Z2"/>
<protein>
    <submittedName>
        <fullName evidence="1">Uncharacterized protein</fullName>
    </submittedName>
</protein>
<evidence type="ECO:0000313" key="1">
    <source>
        <dbReference type="EMBL" id="CCI43696.1"/>
    </source>
</evidence>
<accession>A0A024G9Z2</accession>
<gene>
    <name evidence="1" type="ORF">BN9_044800</name>
</gene>
<proteinExistence type="predicted"/>
<evidence type="ECO:0000313" key="2">
    <source>
        <dbReference type="Proteomes" id="UP000053237"/>
    </source>
</evidence>
<dbReference type="EMBL" id="CAIX01000054">
    <property type="protein sequence ID" value="CCI43696.1"/>
    <property type="molecule type" value="Genomic_DNA"/>
</dbReference>
<organism evidence="1 2">
    <name type="scientific">Albugo candida</name>
    <dbReference type="NCBI Taxonomy" id="65357"/>
    <lineage>
        <taxon>Eukaryota</taxon>
        <taxon>Sar</taxon>
        <taxon>Stramenopiles</taxon>
        <taxon>Oomycota</taxon>
        <taxon>Peronosporomycetes</taxon>
        <taxon>Albuginales</taxon>
        <taxon>Albuginaceae</taxon>
        <taxon>Albugo</taxon>
    </lineage>
</organism>